<dbReference type="InterPro" id="IPR037523">
    <property type="entry name" value="VOC_core"/>
</dbReference>
<dbReference type="Proteomes" id="UP001500713">
    <property type="component" value="Unassembled WGS sequence"/>
</dbReference>
<dbReference type="InterPro" id="IPR029068">
    <property type="entry name" value="Glyas_Bleomycin-R_OHBP_Dase"/>
</dbReference>
<evidence type="ECO:0000313" key="3">
    <source>
        <dbReference type="Proteomes" id="UP001500713"/>
    </source>
</evidence>
<keyword evidence="3" id="KW-1185">Reference proteome</keyword>
<protein>
    <submittedName>
        <fullName evidence="2">ArsI/CadI family heavy metal resistance metalloenzyme</fullName>
    </submittedName>
</protein>
<reference evidence="2 3" key="1">
    <citation type="journal article" date="2019" name="Int. J. Syst. Evol. Microbiol.">
        <title>The Global Catalogue of Microorganisms (GCM) 10K type strain sequencing project: providing services to taxonomists for standard genome sequencing and annotation.</title>
        <authorList>
            <consortium name="The Broad Institute Genomics Platform"/>
            <consortium name="The Broad Institute Genome Sequencing Center for Infectious Disease"/>
            <person name="Wu L."/>
            <person name="Ma J."/>
        </authorList>
    </citation>
    <scope>NUCLEOTIDE SEQUENCE [LARGE SCALE GENOMIC DNA]</scope>
    <source>
        <strain evidence="2 3">JCM 14162</strain>
    </source>
</reference>
<proteinExistence type="predicted"/>
<comment type="caution">
    <text evidence="2">The sequence shown here is derived from an EMBL/GenBank/DDBJ whole genome shotgun (WGS) entry which is preliminary data.</text>
</comment>
<feature type="domain" description="VOC" evidence="1">
    <location>
        <begin position="2"/>
        <end position="120"/>
    </location>
</feature>
<dbReference type="PANTHER" id="PTHR41294">
    <property type="entry name" value="CADMIUM-INDUCED PROTEIN CADI"/>
    <property type="match status" value="1"/>
</dbReference>
<organism evidence="2 3">
    <name type="scientific">Parasphingorhabdus litoris</name>
    <dbReference type="NCBI Taxonomy" id="394733"/>
    <lineage>
        <taxon>Bacteria</taxon>
        <taxon>Pseudomonadati</taxon>
        <taxon>Pseudomonadota</taxon>
        <taxon>Alphaproteobacteria</taxon>
        <taxon>Sphingomonadales</taxon>
        <taxon>Sphingomonadaceae</taxon>
        <taxon>Parasphingorhabdus</taxon>
    </lineage>
</organism>
<dbReference type="PROSITE" id="PS51819">
    <property type="entry name" value="VOC"/>
    <property type="match status" value="1"/>
</dbReference>
<dbReference type="InterPro" id="IPR004360">
    <property type="entry name" value="Glyas_Fos-R_dOase_dom"/>
</dbReference>
<dbReference type="PANTHER" id="PTHR41294:SF1">
    <property type="entry name" value="CADMIUM-INDUCED PROTEIN CADI"/>
    <property type="match status" value="1"/>
</dbReference>
<dbReference type="SUPFAM" id="SSF54593">
    <property type="entry name" value="Glyoxalase/Bleomycin resistance protein/Dihydroxybiphenyl dioxygenase"/>
    <property type="match status" value="1"/>
</dbReference>
<dbReference type="RefSeq" id="WP_229956440.1">
    <property type="nucleotide sequence ID" value="NZ_BAAAEM010000002.1"/>
</dbReference>
<dbReference type="Gene3D" id="3.10.180.10">
    <property type="entry name" value="2,3-Dihydroxybiphenyl 1,2-Dioxygenase, domain 1"/>
    <property type="match status" value="1"/>
</dbReference>
<gene>
    <name evidence="2" type="ORF">GCM10009096_10070</name>
</gene>
<sequence length="145" mass="16031">MKRFHLNLKVSDLEKSRAYYANLFGEQPAVVKPDYIKWMLDDPYINFSIEPVSDATGGETGIAHVGLQAESPEELQAVYERVQDAAGPRFEEGATTCCYASSEKNWTQDPDGLIWEAFYTDGQVTHYGKLPDLGGGKSDAACCLN</sequence>
<evidence type="ECO:0000259" key="1">
    <source>
        <dbReference type="PROSITE" id="PS51819"/>
    </source>
</evidence>
<dbReference type="InterPro" id="IPR052393">
    <property type="entry name" value="Cadmium-induced_rsp"/>
</dbReference>
<evidence type="ECO:0000313" key="2">
    <source>
        <dbReference type="EMBL" id="GAA0471127.1"/>
    </source>
</evidence>
<accession>A0ABN1A9R5</accession>
<name>A0ABN1A9R5_9SPHN</name>
<dbReference type="EMBL" id="BAAAEM010000002">
    <property type="protein sequence ID" value="GAA0471127.1"/>
    <property type="molecule type" value="Genomic_DNA"/>
</dbReference>
<dbReference type="Pfam" id="PF00903">
    <property type="entry name" value="Glyoxalase"/>
    <property type="match status" value="1"/>
</dbReference>